<evidence type="ECO:0000313" key="1">
    <source>
        <dbReference type="EMBL" id="KAI0050866.1"/>
    </source>
</evidence>
<sequence>MENIDYGRFRIGSSSDTCACCERWLRAASRALKRGFIVQSTGRFHGDWAISGAAQPCLLRRCDDNAQVIVTQNLVSRFDDWDSYNDISEDAPTETVLQREDSPLGSTVGKTSPTSDLTPSESS</sequence>
<dbReference type="Proteomes" id="UP000814033">
    <property type="component" value="Unassembled WGS sequence"/>
</dbReference>
<keyword evidence="2" id="KW-1185">Reference proteome</keyword>
<reference evidence="1" key="2">
    <citation type="journal article" date="2022" name="New Phytol.">
        <title>Evolutionary transition to the ectomycorrhizal habit in the genomes of a hyperdiverse lineage of mushroom-forming fungi.</title>
        <authorList>
            <person name="Looney B."/>
            <person name="Miyauchi S."/>
            <person name="Morin E."/>
            <person name="Drula E."/>
            <person name="Courty P.E."/>
            <person name="Kohler A."/>
            <person name="Kuo A."/>
            <person name="LaButti K."/>
            <person name="Pangilinan J."/>
            <person name="Lipzen A."/>
            <person name="Riley R."/>
            <person name="Andreopoulos W."/>
            <person name="He G."/>
            <person name="Johnson J."/>
            <person name="Nolan M."/>
            <person name="Tritt A."/>
            <person name="Barry K.W."/>
            <person name="Grigoriev I.V."/>
            <person name="Nagy L.G."/>
            <person name="Hibbett D."/>
            <person name="Henrissat B."/>
            <person name="Matheny P.B."/>
            <person name="Labbe J."/>
            <person name="Martin F.M."/>
        </authorList>
    </citation>
    <scope>NUCLEOTIDE SEQUENCE</scope>
    <source>
        <strain evidence="1">FP105234-sp</strain>
    </source>
</reference>
<comment type="caution">
    <text evidence="1">The sequence shown here is derived from an EMBL/GenBank/DDBJ whole genome shotgun (WGS) entry which is preliminary data.</text>
</comment>
<name>A0ACB8S4P4_9AGAM</name>
<accession>A0ACB8S4P4</accession>
<reference evidence="1" key="1">
    <citation type="submission" date="2021-02" db="EMBL/GenBank/DDBJ databases">
        <authorList>
            <consortium name="DOE Joint Genome Institute"/>
            <person name="Ahrendt S."/>
            <person name="Looney B.P."/>
            <person name="Miyauchi S."/>
            <person name="Morin E."/>
            <person name="Drula E."/>
            <person name="Courty P.E."/>
            <person name="Chicoki N."/>
            <person name="Fauchery L."/>
            <person name="Kohler A."/>
            <person name="Kuo A."/>
            <person name="Labutti K."/>
            <person name="Pangilinan J."/>
            <person name="Lipzen A."/>
            <person name="Riley R."/>
            <person name="Andreopoulos W."/>
            <person name="He G."/>
            <person name="Johnson J."/>
            <person name="Barry K.W."/>
            <person name="Grigoriev I.V."/>
            <person name="Nagy L."/>
            <person name="Hibbett D."/>
            <person name="Henrissat B."/>
            <person name="Matheny P.B."/>
            <person name="Labbe J."/>
            <person name="Martin F."/>
        </authorList>
    </citation>
    <scope>NUCLEOTIDE SEQUENCE</scope>
    <source>
        <strain evidence="1">FP105234-sp</strain>
    </source>
</reference>
<organism evidence="1 2">
    <name type="scientific">Auriscalpium vulgare</name>
    <dbReference type="NCBI Taxonomy" id="40419"/>
    <lineage>
        <taxon>Eukaryota</taxon>
        <taxon>Fungi</taxon>
        <taxon>Dikarya</taxon>
        <taxon>Basidiomycota</taxon>
        <taxon>Agaricomycotina</taxon>
        <taxon>Agaricomycetes</taxon>
        <taxon>Russulales</taxon>
        <taxon>Auriscalpiaceae</taxon>
        <taxon>Auriscalpium</taxon>
    </lineage>
</organism>
<gene>
    <name evidence="1" type="ORF">FA95DRAFT_1555122</name>
</gene>
<dbReference type="EMBL" id="MU275857">
    <property type="protein sequence ID" value="KAI0050866.1"/>
    <property type="molecule type" value="Genomic_DNA"/>
</dbReference>
<protein>
    <submittedName>
        <fullName evidence="1">Uncharacterized protein</fullName>
    </submittedName>
</protein>
<evidence type="ECO:0000313" key="2">
    <source>
        <dbReference type="Proteomes" id="UP000814033"/>
    </source>
</evidence>
<proteinExistence type="predicted"/>